<sequence>MTARCLFLTHPEVVVDPSTPVTRWSLSDVGRARAHTFARVLVGQGWELIVSSEEQKAVETAEILGEALGLPVANDPELGENDRSATGFLPPEEFERTADRFFARPDEAVRGWETAASAQRRIVAAVRRVSAAAPGRRIVFVGHGAVGGLLLGDLTDLPISRELDQPRQGSWFAFDPTTWSTNDSWRALPEG</sequence>
<dbReference type="SUPFAM" id="SSF53254">
    <property type="entry name" value="Phosphoglycerate mutase-like"/>
    <property type="match status" value="1"/>
</dbReference>
<proteinExistence type="predicted"/>
<gene>
    <name evidence="1" type="ORF">EXE58_05055</name>
</gene>
<protein>
    <submittedName>
        <fullName evidence="1">Histidine phosphatase family protein</fullName>
    </submittedName>
</protein>
<dbReference type="EMBL" id="CP038436">
    <property type="protein sequence ID" value="QBX54892.1"/>
    <property type="molecule type" value="Genomic_DNA"/>
</dbReference>
<reference evidence="1 2" key="1">
    <citation type="submission" date="2019-03" db="EMBL/GenBank/DDBJ databases">
        <title>Three New Species of Nocardioides, Nocardioides euryhalodurans sp. nov., Nocardioides seonyuensis sp. nov. and Nocardioides eburneoflavus sp. nov. Iolated from Soil.</title>
        <authorList>
            <person name="Roh S.G."/>
            <person name="Lee C."/>
            <person name="Kim M.-K."/>
            <person name="Kim S.B."/>
        </authorList>
    </citation>
    <scope>NUCLEOTIDE SEQUENCE [LARGE SCALE GENOMIC DNA]</scope>
    <source>
        <strain evidence="1 2">MMS17-SY207-3</strain>
    </source>
</reference>
<dbReference type="Proteomes" id="UP000294853">
    <property type="component" value="Chromosome"/>
</dbReference>
<dbReference type="Pfam" id="PF00300">
    <property type="entry name" value="His_Phos_1"/>
    <property type="match status" value="1"/>
</dbReference>
<dbReference type="KEGG" id="nsn:EXE58_05055"/>
<name>A0A4V1BM25_9ACTN</name>
<dbReference type="Gene3D" id="3.40.50.1240">
    <property type="entry name" value="Phosphoglycerate mutase-like"/>
    <property type="match status" value="1"/>
</dbReference>
<dbReference type="OrthoDB" id="34197at2"/>
<dbReference type="InterPro" id="IPR029033">
    <property type="entry name" value="His_PPase_superfam"/>
</dbReference>
<evidence type="ECO:0000313" key="1">
    <source>
        <dbReference type="EMBL" id="QBX54892.1"/>
    </source>
</evidence>
<evidence type="ECO:0000313" key="2">
    <source>
        <dbReference type="Proteomes" id="UP000294853"/>
    </source>
</evidence>
<accession>A0A4V1BM25</accession>
<dbReference type="RefSeq" id="WP_135266861.1">
    <property type="nucleotide sequence ID" value="NZ_CP038436.1"/>
</dbReference>
<organism evidence="1 2">
    <name type="scientific">Nocardioides seonyuensis</name>
    <dbReference type="NCBI Taxonomy" id="2518371"/>
    <lineage>
        <taxon>Bacteria</taxon>
        <taxon>Bacillati</taxon>
        <taxon>Actinomycetota</taxon>
        <taxon>Actinomycetes</taxon>
        <taxon>Propionibacteriales</taxon>
        <taxon>Nocardioidaceae</taxon>
        <taxon>Nocardioides</taxon>
    </lineage>
</organism>
<keyword evidence="2" id="KW-1185">Reference proteome</keyword>
<dbReference type="AlphaFoldDB" id="A0A4V1BM25"/>
<dbReference type="InterPro" id="IPR013078">
    <property type="entry name" value="His_Pase_superF_clade-1"/>
</dbReference>